<keyword evidence="5 13" id="KW-0418">Kinase</keyword>
<dbReference type="GO" id="GO:0005956">
    <property type="term" value="C:protein kinase CK2 complex"/>
    <property type="evidence" value="ECO:0007669"/>
    <property type="project" value="TreeGrafter"/>
</dbReference>
<feature type="binding site" evidence="9">
    <location>
        <position position="123"/>
    </location>
    <ligand>
        <name>ATP</name>
        <dbReference type="ChEBI" id="CHEBI:30616"/>
    </ligand>
</feature>
<comment type="caution">
    <text evidence="13">The sequence shown here is derived from an EMBL/GenBank/DDBJ whole genome shotgun (WGS) entry which is preliminary data.</text>
</comment>
<dbReference type="PANTHER" id="PTHR24054:SF0">
    <property type="entry name" value="CASEIN KINASE II SUBUNIT ALPHA"/>
    <property type="match status" value="1"/>
</dbReference>
<dbReference type="InterPro" id="IPR000719">
    <property type="entry name" value="Prot_kinase_dom"/>
</dbReference>
<evidence type="ECO:0000313" key="14">
    <source>
        <dbReference type="Proteomes" id="UP001146793"/>
    </source>
</evidence>
<feature type="chain" id="PRO_5043989639" description="non-specific serine/threonine protein kinase" evidence="11">
    <location>
        <begin position="20"/>
        <end position="389"/>
    </location>
</feature>
<dbReference type="GO" id="GO:0005829">
    <property type="term" value="C:cytosol"/>
    <property type="evidence" value="ECO:0007669"/>
    <property type="project" value="TreeGrafter"/>
</dbReference>
<dbReference type="InterPro" id="IPR045216">
    <property type="entry name" value="CK2_alpha"/>
</dbReference>
<evidence type="ECO:0000256" key="10">
    <source>
        <dbReference type="RuleBase" id="RU000304"/>
    </source>
</evidence>
<evidence type="ECO:0000256" key="3">
    <source>
        <dbReference type="ARBA" id="ARBA00022679"/>
    </source>
</evidence>
<dbReference type="PROSITE" id="PS00107">
    <property type="entry name" value="PROTEIN_KINASE_ATP"/>
    <property type="match status" value="1"/>
</dbReference>
<feature type="domain" description="Protein kinase" evidence="12">
    <location>
        <begin position="94"/>
        <end position="382"/>
    </location>
</feature>
<dbReference type="FunFam" id="3.30.200.20:FF:000088">
    <property type="entry name" value="Casein kinase II subunit alpha"/>
    <property type="match status" value="1"/>
</dbReference>
<dbReference type="GO" id="GO:0005524">
    <property type="term" value="F:ATP binding"/>
    <property type="evidence" value="ECO:0007669"/>
    <property type="project" value="UniProtKB-UniRule"/>
</dbReference>
<evidence type="ECO:0000259" key="12">
    <source>
        <dbReference type="PROSITE" id="PS50011"/>
    </source>
</evidence>
<dbReference type="GO" id="GO:0051726">
    <property type="term" value="P:regulation of cell cycle"/>
    <property type="evidence" value="ECO:0007669"/>
    <property type="project" value="TreeGrafter"/>
</dbReference>
<dbReference type="PANTHER" id="PTHR24054">
    <property type="entry name" value="CASEIN KINASE II SUBUNIT ALPHA"/>
    <property type="match status" value="1"/>
</dbReference>
<dbReference type="PROSITE" id="PS00108">
    <property type="entry name" value="PROTEIN_KINASE_ST"/>
    <property type="match status" value="1"/>
</dbReference>
<dbReference type="PROSITE" id="PS50011">
    <property type="entry name" value="PROTEIN_KINASE_DOM"/>
    <property type="match status" value="1"/>
</dbReference>
<dbReference type="Pfam" id="PF00069">
    <property type="entry name" value="Pkinase"/>
    <property type="match status" value="1"/>
</dbReference>
<name>A0AAV7YM46_9EUKA</name>
<dbReference type="Gene3D" id="3.30.200.20">
    <property type="entry name" value="Phosphorylase Kinase, domain 1"/>
    <property type="match status" value="1"/>
</dbReference>
<evidence type="ECO:0000256" key="7">
    <source>
        <dbReference type="ARBA" id="ARBA00047899"/>
    </source>
</evidence>
<evidence type="ECO:0000256" key="6">
    <source>
        <dbReference type="ARBA" id="ARBA00022840"/>
    </source>
</evidence>
<dbReference type="InterPro" id="IPR008271">
    <property type="entry name" value="Ser/Thr_kinase_AS"/>
</dbReference>
<dbReference type="GO" id="GO:0004674">
    <property type="term" value="F:protein serine/threonine kinase activity"/>
    <property type="evidence" value="ECO:0007669"/>
    <property type="project" value="UniProtKB-KW"/>
</dbReference>
<keyword evidence="6 9" id="KW-0067">ATP-binding</keyword>
<proteinExistence type="inferred from homology"/>
<dbReference type="CDD" id="cd14132">
    <property type="entry name" value="STKc_CK2_alpha"/>
    <property type="match status" value="1"/>
</dbReference>
<evidence type="ECO:0000256" key="11">
    <source>
        <dbReference type="SAM" id="SignalP"/>
    </source>
</evidence>
<feature type="signal peptide" evidence="11">
    <location>
        <begin position="1"/>
        <end position="19"/>
    </location>
</feature>
<dbReference type="SUPFAM" id="SSF56112">
    <property type="entry name" value="Protein kinase-like (PK-like)"/>
    <property type="match status" value="1"/>
</dbReference>
<dbReference type="FunFam" id="1.10.510.10:FF:000459">
    <property type="entry name" value="Casein kinase II subunit alpha"/>
    <property type="match status" value="1"/>
</dbReference>
<comment type="catalytic activity">
    <reaction evidence="8">
        <text>L-seryl-[protein] + ATP = O-phospho-L-seryl-[protein] + ADP + H(+)</text>
        <dbReference type="Rhea" id="RHEA:17989"/>
        <dbReference type="Rhea" id="RHEA-COMP:9863"/>
        <dbReference type="Rhea" id="RHEA-COMP:11604"/>
        <dbReference type="ChEBI" id="CHEBI:15378"/>
        <dbReference type="ChEBI" id="CHEBI:29999"/>
        <dbReference type="ChEBI" id="CHEBI:30616"/>
        <dbReference type="ChEBI" id="CHEBI:83421"/>
        <dbReference type="ChEBI" id="CHEBI:456216"/>
        <dbReference type="EC" id="2.7.11.1"/>
    </reaction>
</comment>
<accession>A0AAV7YM46</accession>
<dbReference type="SMART" id="SM00220">
    <property type="entry name" value="S_TKc"/>
    <property type="match status" value="1"/>
</dbReference>
<evidence type="ECO:0000256" key="5">
    <source>
        <dbReference type="ARBA" id="ARBA00022777"/>
    </source>
</evidence>
<evidence type="ECO:0000256" key="1">
    <source>
        <dbReference type="ARBA" id="ARBA00012513"/>
    </source>
</evidence>
<dbReference type="AlphaFoldDB" id="A0AAV7YM46"/>
<reference evidence="13" key="1">
    <citation type="submission" date="2022-08" db="EMBL/GenBank/DDBJ databases">
        <title>Novel sulphate-reducing endosymbionts in the free-living metamonad Anaeramoeba.</title>
        <authorList>
            <person name="Jerlstrom-Hultqvist J."/>
            <person name="Cepicka I."/>
            <person name="Gallot-Lavallee L."/>
            <person name="Salas-Leiva D."/>
            <person name="Curtis B.A."/>
            <person name="Zahonova K."/>
            <person name="Pipaliya S."/>
            <person name="Dacks J."/>
            <person name="Roger A.J."/>
        </authorList>
    </citation>
    <scope>NUCLEOTIDE SEQUENCE</scope>
    <source>
        <strain evidence="13">Busselton2</strain>
    </source>
</reference>
<dbReference type="Proteomes" id="UP001146793">
    <property type="component" value="Unassembled WGS sequence"/>
</dbReference>
<keyword evidence="4 9" id="KW-0547">Nucleotide-binding</keyword>
<dbReference type="GO" id="GO:0031981">
    <property type="term" value="C:nuclear lumen"/>
    <property type="evidence" value="ECO:0007669"/>
    <property type="project" value="UniProtKB-ARBA"/>
</dbReference>
<comment type="similarity">
    <text evidence="10">Belongs to the protein kinase superfamily.</text>
</comment>
<dbReference type="Gene3D" id="1.10.510.10">
    <property type="entry name" value="Transferase(Phosphotransferase) domain 1"/>
    <property type="match status" value="1"/>
</dbReference>
<comment type="catalytic activity">
    <reaction evidence="7">
        <text>L-threonyl-[protein] + ATP = O-phospho-L-threonyl-[protein] + ADP + H(+)</text>
        <dbReference type="Rhea" id="RHEA:46608"/>
        <dbReference type="Rhea" id="RHEA-COMP:11060"/>
        <dbReference type="Rhea" id="RHEA-COMP:11605"/>
        <dbReference type="ChEBI" id="CHEBI:15378"/>
        <dbReference type="ChEBI" id="CHEBI:30013"/>
        <dbReference type="ChEBI" id="CHEBI:30616"/>
        <dbReference type="ChEBI" id="CHEBI:61977"/>
        <dbReference type="ChEBI" id="CHEBI:456216"/>
        <dbReference type="EC" id="2.7.11.1"/>
    </reaction>
</comment>
<sequence>MMNSLKVIIFLLFLNLVVSIEDQVDMSKPPKRRFLRIHPETVTQPENPFYLFKRSRCYKYQSKSRYYSDVNQNLPSTEWDYTKFKYQINNETQYTFHGSIGRGRYSNVYRGQHPETKKWVAIKVLKPNDKDKINREIQVLQKLKDGPSIIKLLDIIPNTKDLFSNEPSLVFELLGSENIRYLANDFTDVQLTLFTYRLLEALEYSHSHGIIHRDLKLKNIVMNAEDKEVRLIDWGLGEFYFPGREYNVKVGTRPYKGPELLAGIRDYNYSLDIWMLGCVFGELLFSVRNLFYGKNDRQQLRAIVKQLGTDELYKYLEKYHVEFSQHFRNLLGYHKKQDWKHLIKPNNKHRVNDEALDLLSKFLAYDHLKRISAKEALQHPYFDKVRNLS</sequence>
<dbReference type="EC" id="2.7.11.1" evidence="1"/>
<evidence type="ECO:0000256" key="2">
    <source>
        <dbReference type="ARBA" id="ARBA00022527"/>
    </source>
</evidence>
<dbReference type="InterPro" id="IPR017441">
    <property type="entry name" value="Protein_kinase_ATP_BS"/>
</dbReference>
<gene>
    <name evidence="13" type="ORF">M0812_24033</name>
</gene>
<keyword evidence="11" id="KW-0732">Signal</keyword>
<evidence type="ECO:0000313" key="13">
    <source>
        <dbReference type="EMBL" id="KAJ3428703.1"/>
    </source>
</evidence>
<dbReference type="InterPro" id="IPR011009">
    <property type="entry name" value="Kinase-like_dom_sf"/>
</dbReference>
<evidence type="ECO:0000256" key="8">
    <source>
        <dbReference type="ARBA" id="ARBA00048679"/>
    </source>
</evidence>
<dbReference type="EMBL" id="JANTQA010000057">
    <property type="protein sequence ID" value="KAJ3428703.1"/>
    <property type="molecule type" value="Genomic_DNA"/>
</dbReference>
<dbReference type="GO" id="GO:0006357">
    <property type="term" value="P:regulation of transcription by RNA polymerase II"/>
    <property type="evidence" value="ECO:0007669"/>
    <property type="project" value="UniProtKB-ARBA"/>
</dbReference>
<organism evidence="13 14">
    <name type="scientific">Anaeramoeba flamelloides</name>
    <dbReference type="NCBI Taxonomy" id="1746091"/>
    <lineage>
        <taxon>Eukaryota</taxon>
        <taxon>Metamonada</taxon>
        <taxon>Anaeramoebidae</taxon>
        <taxon>Anaeramoeba</taxon>
    </lineage>
</organism>
<protein>
    <recommendedName>
        <fullName evidence="1">non-specific serine/threonine protein kinase</fullName>
        <ecNumber evidence="1">2.7.11.1</ecNumber>
    </recommendedName>
</protein>
<keyword evidence="2 10" id="KW-0723">Serine/threonine-protein kinase</keyword>
<evidence type="ECO:0000256" key="4">
    <source>
        <dbReference type="ARBA" id="ARBA00022741"/>
    </source>
</evidence>
<keyword evidence="3" id="KW-0808">Transferase</keyword>
<evidence type="ECO:0000256" key="9">
    <source>
        <dbReference type="PROSITE-ProRule" id="PRU10141"/>
    </source>
</evidence>